<name>X0S0C8_9ZZZZ</name>
<proteinExistence type="predicted"/>
<dbReference type="Gene3D" id="1.10.620.20">
    <property type="entry name" value="Ribonucleotide Reductase, subunit A"/>
    <property type="match status" value="1"/>
</dbReference>
<feature type="non-terminal residue" evidence="2">
    <location>
        <position position="47"/>
    </location>
</feature>
<dbReference type="InterPro" id="IPR012348">
    <property type="entry name" value="RNR-like"/>
</dbReference>
<feature type="domain" description="TRASH" evidence="1">
    <location>
        <begin position="4"/>
        <end position="42"/>
    </location>
</feature>
<dbReference type="GO" id="GO:0016491">
    <property type="term" value="F:oxidoreductase activity"/>
    <property type="evidence" value="ECO:0007669"/>
    <property type="project" value="InterPro"/>
</dbReference>
<sequence>MAVDPVCKMEVQEAKAAATSEYQGKKYYFCAVGCKKAFDQNPEKYLA</sequence>
<comment type="caution">
    <text evidence="2">The sequence shown here is derived from an EMBL/GenBank/DDBJ whole genome shotgun (WGS) entry which is preliminary data.</text>
</comment>
<dbReference type="InterPro" id="IPR011017">
    <property type="entry name" value="TRASH_dom"/>
</dbReference>
<reference evidence="2" key="1">
    <citation type="journal article" date="2014" name="Front. Microbiol.">
        <title>High frequency of phylogenetically diverse reductive dehalogenase-homologous genes in deep subseafloor sedimentary metagenomes.</title>
        <authorList>
            <person name="Kawai M."/>
            <person name="Futagami T."/>
            <person name="Toyoda A."/>
            <person name="Takaki Y."/>
            <person name="Nishi S."/>
            <person name="Hori S."/>
            <person name="Arai W."/>
            <person name="Tsubouchi T."/>
            <person name="Morono Y."/>
            <person name="Uchiyama I."/>
            <person name="Ito T."/>
            <person name="Fujiyama A."/>
            <person name="Inagaki F."/>
            <person name="Takami H."/>
        </authorList>
    </citation>
    <scope>NUCLEOTIDE SEQUENCE</scope>
    <source>
        <strain evidence="2">Expedition CK06-06</strain>
    </source>
</reference>
<dbReference type="Pfam" id="PF04945">
    <property type="entry name" value="YHS"/>
    <property type="match status" value="1"/>
</dbReference>
<dbReference type="EMBL" id="BARS01008999">
    <property type="protein sequence ID" value="GAF68711.1"/>
    <property type="molecule type" value="Genomic_DNA"/>
</dbReference>
<accession>X0S0C8</accession>
<evidence type="ECO:0000259" key="1">
    <source>
        <dbReference type="SMART" id="SM00746"/>
    </source>
</evidence>
<dbReference type="InterPro" id="IPR009078">
    <property type="entry name" value="Ferritin-like_SF"/>
</dbReference>
<dbReference type="SUPFAM" id="SSF47240">
    <property type="entry name" value="Ferritin-like"/>
    <property type="match status" value="1"/>
</dbReference>
<dbReference type="AlphaFoldDB" id="X0S0C8"/>
<evidence type="ECO:0000313" key="2">
    <source>
        <dbReference type="EMBL" id="GAF68711.1"/>
    </source>
</evidence>
<protein>
    <recommendedName>
        <fullName evidence="1">TRASH domain-containing protein</fullName>
    </recommendedName>
</protein>
<organism evidence="2">
    <name type="scientific">marine sediment metagenome</name>
    <dbReference type="NCBI Taxonomy" id="412755"/>
    <lineage>
        <taxon>unclassified sequences</taxon>
        <taxon>metagenomes</taxon>
        <taxon>ecological metagenomes</taxon>
    </lineage>
</organism>
<dbReference type="SMART" id="SM00746">
    <property type="entry name" value="TRASH"/>
    <property type="match status" value="1"/>
</dbReference>
<gene>
    <name evidence="2" type="ORF">S01H1_17035</name>
</gene>
<dbReference type="InterPro" id="IPR007029">
    <property type="entry name" value="YHS_dom"/>
</dbReference>